<name>A0A2T3XSG0_9BURK</name>
<evidence type="ECO:0000313" key="3">
    <source>
        <dbReference type="Proteomes" id="UP000240638"/>
    </source>
</evidence>
<dbReference type="EMBL" id="PYUC01000008">
    <property type="protein sequence ID" value="PTB19434.1"/>
    <property type="molecule type" value="Genomic_DNA"/>
</dbReference>
<dbReference type="RefSeq" id="WP_107151852.1">
    <property type="nucleotide sequence ID" value="NZ_PYUC01000008.1"/>
</dbReference>
<reference evidence="2 3" key="1">
    <citation type="submission" date="2018-03" db="EMBL/GenBank/DDBJ databases">
        <title>Whole genome analyses suggest that Burkholderia sensu lato contains two further novel genera in the rhizoxinica-symbiotica group Mycetohabitans gen. nov., and Trinickia gen. nov.: implications for the evolution of diazotrophy and nodulation in the Burkholderiaceae.</title>
        <authorList>
            <person name="Estrada De Los Santos P."/>
            <person name="Palmer M."/>
            <person name="Chavez-Ramirez B."/>
            <person name="Steenkamp E.T."/>
            <person name="Hirsch A.M."/>
            <person name="Manyaka P."/>
            <person name="Maluk M."/>
            <person name="Lafos M."/>
            <person name="Crook M."/>
            <person name="Gross E."/>
            <person name="Simon M.F."/>
            <person name="Bueno Dos Reis Junior F."/>
            <person name="Poole P.S."/>
            <person name="Venter S.N."/>
            <person name="James E.K."/>
        </authorList>
    </citation>
    <scope>NUCLEOTIDE SEQUENCE [LARGE SCALE GENOMIC DNA]</scope>
    <source>
        <strain evidence="2 3">JPY-366</strain>
    </source>
</reference>
<evidence type="ECO:0000313" key="2">
    <source>
        <dbReference type="EMBL" id="PTB19434.1"/>
    </source>
</evidence>
<comment type="caution">
    <text evidence="2">The sequence shown here is derived from an EMBL/GenBank/DDBJ whole genome shotgun (WGS) entry which is preliminary data.</text>
</comment>
<accession>A0A2T3XSG0</accession>
<gene>
    <name evidence="2" type="ORF">C9I57_17190</name>
</gene>
<keyword evidence="1" id="KW-0472">Membrane</keyword>
<keyword evidence="1" id="KW-0812">Transmembrane</keyword>
<organism evidence="2 3">
    <name type="scientific">Trinickia symbiotica</name>
    <dbReference type="NCBI Taxonomy" id="863227"/>
    <lineage>
        <taxon>Bacteria</taxon>
        <taxon>Pseudomonadati</taxon>
        <taxon>Pseudomonadota</taxon>
        <taxon>Betaproteobacteria</taxon>
        <taxon>Burkholderiales</taxon>
        <taxon>Burkholderiaceae</taxon>
        <taxon>Trinickia</taxon>
    </lineage>
</organism>
<feature type="transmembrane region" description="Helical" evidence="1">
    <location>
        <begin position="33"/>
        <end position="50"/>
    </location>
</feature>
<dbReference type="Proteomes" id="UP000240638">
    <property type="component" value="Unassembled WGS sequence"/>
</dbReference>
<evidence type="ECO:0000256" key="1">
    <source>
        <dbReference type="SAM" id="Phobius"/>
    </source>
</evidence>
<sequence length="77" mass="8984">MKWLIDRGLLLLTGLVFVGSAWFFTHWLGSDRFYSIVNTVMVAALWFEVARLRKILRENGIDPNMRRKAGDDGKRQE</sequence>
<keyword evidence="1" id="KW-1133">Transmembrane helix</keyword>
<dbReference type="AlphaFoldDB" id="A0A2T3XSG0"/>
<protein>
    <submittedName>
        <fullName evidence="2">Uncharacterized protein</fullName>
    </submittedName>
</protein>
<proteinExistence type="predicted"/>